<dbReference type="PROSITE" id="PS51384">
    <property type="entry name" value="FAD_FR"/>
    <property type="match status" value="1"/>
</dbReference>
<dbReference type="InterPro" id="IPR017938">
    <property type="entry name" value="Riboflavin_synthase-like_b-brl"/>
</dbReference>
<dbReference type="InterPro" id="IPR017927">
    <property type="entry name" value="FAD-bd_FR_type"/>
</dbReference>
<dbReference type="SUPFAM" id="SSF63380">
    <property type="entry name" value="Riboflavin synthase domain-like"/>
    <property type="match status" value="1"/>
</dbReference>
<accession>A0A6V8LPH7</accession>
<proteinExistence type="predicted"/>
<dbReference type="Pfam" id="PF04954">
    <property type="entry name" value="SIP"/>
    <property type="match status" value="1"/>
</dbReference>
<dbReference type="InterPro" id="IPR039374">
    <property type="entry name" value="SIP_fam"/>
</dbReference>
<dbReference type="GO" id="GO:0016491">
    <property type="term" value="F:oxidoreductase activity"/>
    <property type="evidence" value="ECO:0007669"/>
    <property type="project" value="InterPro"/>
</dbReference>
<dbReference type="CDD" id="cd06193">
    <property type="entry name" value="siderophore_interacting"/>
    <property type="match status" value="1"/>
</dbReference>
<protein>
    <recommendedName>
        <fullName evidence="1">FAD-binding FR-type domain-containing protein</fullName>
    </recommendedName>
</protein>
<dbReference type="RefSeq" id="WP_218577911.1">
    <property type="nucleotide sequence ID" value="NZ_BAABJB010000046.1"/>
</dbReference>
<dbReference type="Gene3D" id="2.40.30.10">
    <property type="entry name" value="Translation factors"/>
    <property type="match status" value="1"/>
</dbReference>
<organism evidence="2 3">
    <name type="scientific">Phytohabitans rumicis</name>
    <dbReference type="NCBI Taxonomy" id="1076125"/>
    <lineage>
        <taxon>Bacteria</taxon>
        <taxon>Bacillati</taxon>
        <taxon>Actinomycetota</taxon>
        <taxon>Actinomycetes</taxon>
        <taxon>Micromonosporales</taxon>
        <taxon>Micromonosporaceae</taxon>
    </lineage>
</organism>
<dbReference type="AlphaFoldDB" id="A0A6V8LPH7"/>
<evidence type="ECO:0000313" key="3">
    <source>
        <dbReference type="Proteomes" id="UP000482960"/>
    </source>
</evidence>
<reference evidence="2 3" key="1">
    <citation type="submission" date="2020-03" db="EMBL/GenBank/DDBJ databases">
        <title>Whole genome shotgun sequence of Phytohabitans rumicis NBRC 108638.</title>
        <authorList>
            <person name="Komaki H."/>
            <person name="Tamura T."/>
        </authorList>
    </citation>
    <scope>NUCLEOTIDE SEQUENCE [LARGE SCALE GENOMIC DNA]</scope>
    <source>
        <strain evidence="2 3">NBRC 108638</strain>
    </source>
</reference>
<gene>
    <name evidence="2" type="ORF">Prum_097680</name>
</gene>
<dbReference type="InterPro" id="IPR007037">
    <property type="entry name" value="SIP_rossman_dom"/>
</dbReference>
<dbReference type="Gene3D" id="3.40.50.80">
    <property type="entry name" value="Nucleotide-binding domain of ferredoxin-NADP reductase (FNR) module"/>
    <property type="match status" value="1"/>
</dbReference>
<sequence>MRNLMDHFLVRATVAEVAAVTPRMRRVRVVGDALRGLDWTPGQHVRVRVEDLRLRSYSVWDYTDGEHLDLCVLDHPAGGPGARWARRIGAGDPVAFTRPQGRLTLRDDAPYHLFVGDETASVAFGPMLCALPADARAYGVIETERPDDRLPLARVDGFEWIGRDGLVAALRALDLPAEPGVAYVAGEARACQAVRRHLRTERGWPREAVTVKAFWAPGKRGLD</sequence>
<comment type="caution">
    <text evidence="2">The sequence shown here is derived from an EMBL/GenBank/DDBJ whole genome shotgun (WGS) entry which is preliminary data.</text>
</comment>
<evidence type="ECO:0000259" key="1">
    <source>
        <dbReference type="PROSITE" id="PS51384"/>
    </source>
</evidence>
<dbReference type="EMBL" id="BLPG01000002">
    <property type="protein sequence ID" value="GFJ96126.1"/>
    <property type="molecule type" value="Genomic_DNA"/>
</dbReference>
<keyword evidence="3" id="KW-1185">Reference proteome</keyword>
<dbReference type="PANTHER" id="PTHR30157:SF0">
    <property type="entry name" value="NADPH-DEPENDENT FERRIC-CHELATE REDUCTASE"/>
    <property type="match status" value="1"/>
</dbReference>
<name>A0A6V8LPH7_9ACTN</name>
<reference evidence="2 3" key="2">
    <citation type="submission" date="2020-03" db="EMBL/GenBank/DDBJ databases">
        <authorList>
            <person name="Ichikawa N."/>
            <person name="Kimura A."/>
            <person name="Kitahashi Y."/>
            <person name="Uohara A."/>
        </authorList>
    </citation>
    <scope>NUCLEOTIDE SEQUENCE [LARGE SCALE GENOMIC DNA]</scope>
    <source>
        <strain evidence="2 3">NBRC 108638</strain>
    </source>
</reference>
<dbReference type="Proteomes" id="UP000482960">
    <property type="component" value="Unassembled WGS sequence"/>
</dbReference>
<dbReference type="InterPro" id="IPR039261">
    <property type="entry name" value="FNR_nucleotide-bd"/>
</dbReference>
<evidence type="ECO:0000313" key="2">
    <source>
        <dbReference type="EMBL" id="GFJ96126.1"/>
    </source>
</evidence>
<dbReference type="PANTHER" id="PTHR30157">
    <property type="entry name" value="FERRIC REDUCTASE, NADPH-DEPENDENT"/>
    <property type="match status" value="1"/>
</dbReference>
<feature type="domain" description="FAD-binding FR-type" evidence="1">
    <location>
        <begin position="7"/>
        <end position="106"/>
    </location>
</feature>